<comment type="subcellular location">
    <subcellularLocation>
        <location evidence="1">Cytoplasm</location>
    </subcellularLocation>
</comment>
<sequence length="367" mass="40984">MVAFSFLEDGVMKKPSPCKRKRSHGASPAKEDVTPEDRTEALSIASANLRAPCKKTKYPRHRKQMIESVLSDSGFHEGILTPCSTPSSGSSSRISPRLTDSQSPYSPLLDWQIFKEYGETCYCVQKNKEKRFHPVNCLAFQSQITAEARCKLVSWLIPVHRHFNLSFESCCLAINIMDRFLATTPVASDCFQLLGVTSLLIACKQVEVYPPRIKQLLALCCGAFSKDQLCNLECIVLIRLNFSLTAPTVAFFIEHFTNHRLEGGEVFRQSVSSPGKSKSLAKKIAELSLADYSFNRYPPSLLAVCAIQLADNMLGLHHPTDLEQNDYPLSVTEECLKNLKLLVSLNEDVLRSMACKNASTEDLKIKK</sequence>
<keyword evidence="3" id="KW-0963">Cytoplasm</keyword>
<evidence type="ECO:0000313" key="13">
    <source>
        <dbReference type="Proteomes" id="UP000018468"/>
    </source>
</evidence>
<dbReference type="InterPro" id="IPR013763">
    <property type="entry name" value="Cyclin-like_dom"/>
</dbReference>
<evidence type="ECO:0000256" key="9">
    <source>
        <dbReference type="SAM" id="MobiDB-lite"/>
    </source>
</evidence>
<dbReference type="PANTHER" id="PTHR10177">
    <property type="entry name" value="CYCLINS"/>
    <property type="match status" value="1"/>
</dbReference>
<organism evidence="12 13">
    <name type="scientific">Lepisosteus oculatus</name>
    <name type="common">Spotted gar</name>
    <dbReference type="NCBI Taxonomy" id="7918"/>
    <lineage>
        <taxon>Eukaryota</taxon>
        <taxon>Metazoa</taxon>
        <taxon>Chordata</taxon>
        <taxon>Craniata</taxon>
        <taxon>Vertebrata</taxon>
        <taxon>Euteleostomi</taxon>
        <taxon>Actinopterygii</taxon>
        <taxon>Neopterygii</taxon>
        <taxon>Holostei</taxon>
        <taxon>Semionotiformes</taxon>
        <taxon>Lepisosteidae</taxon>
        <taxon>Lepisosteus</taxon>
    </lineage>
</organism>
<dbReference type="CDD" id="cd20536">
    <property type="entry name" value="CYCLIN_CCNO_rpt1"/>
    <property type="match status" value="1"/>
</dbReference>
<evidence type="ECO:0000256" key="4">
    <source>
        <dbReference type="ARBA" id="ARBA00022618"/>
    </source>
</evidence>
<evidence type="ECO:0000256" key="8">
    <source>
        <dbReference type="RuleBase" id="RU000383"/>
    </source>
</evidence>
<dbReference type="Bgee" id="ENSLOCG00000002485">
    <property type="expression patterns" value="Expressed in testis and 2 other cell types or tissues"/>
</dbReference>
<dbReference type="GO" id="GO:0051301">
    <property type="term" value="P:cell division"/>
    <property type="evidence" value="ECO:0007669"/>
    <property type="project" value="UniProtKB-KW"/>
</dbReference>
<feature type="compositionally biased region" description="Basic and acidic residues" evidence="9">
    <location>
        <begin position="29"/>
        <end position="39"/>
    </location>
</feature>
<reference evidence="13" key="1">
    <citation type="submission" date="2011-12" db="EMBL/GenBank/DDBJ databases">
        <title>The Draft Genome of Lepisosteus oculatus.</title>
        <authorList>
            <consortium name="The Broad Institute Genome Assembly &amp; Analysis Group"/>
            <consortium name="Computational R&amp;D Group"/>
            <consortium name="and Sequencing Platform"/>
            <person name="Di Palma F."/>
            <person name="Alfoldi J."/>
            <person name="Johnson J."/>
            <person name="Berlin A."/>
            <person name="Gnerre S."/>
            <person name="Jaffe D."/>
            <person name="MacCallum I."/>
            <person name="Young S."/>
            <person name="Walker B.J."/>
            <person name="Lander E.S."/>
            <person name="Lindblad-Toh K."/>
        </authorList>
    </citation>
    <scope>NUCLEOTIDE SEQUENCE [LARGE SCALE GENOMIC DNA]</scope>
</reference>
<dbReference type="Pfam" id="PF02984">
    <property type="entry name" value="Cyclin_C"/>
    <property type="match status" value="1"/>
</dbReference>
<dbReference type="GO" id="GO:0000082">
    <property type="term" value="P:G1/S transition of mitotic cell cycle"/>
    <property type="evidence" value="ECO:0000318"/>
    <property type="project" value="GO_Central"/>
</dbReference>
<dbReference type="GO" id="GO:0060271">
    <property type="term" value="P:cilium assembly"/>
    <property type="evidence" value="ECO:0007669"/>
    <property type="project" value="UniProtKB-ARBA"/>
</dbReference>
<dbReference type="InterPro" id="IPR036915">
    <property type="entry name" value="Cyclin-like_sf"/>
</dbReference>
<keyword evidence="6 8" id="KW-0195">Cyclin</keyword>
<dbReference type="SMART" id="SM01332">
    <property type="entry name" value="Cyclin_C"/>
    <property type="match status" value="1"/>
</dbReference>
<keyword evidence="4" id="KW-0132">Cell division</keyword>
<feature type="domain" description="Cyclin C-terminal" evidence="11">
    <location>
        <begin position="247"/>
        <end position="366"/>
    </location>
</feature>
<feature type="region of interest" description="Disordered" evidence="9">
    <location>
        <begin position="14"/>
        <end position="39"/>
    </location>
</feature>
<reference evidence="12" key="2">
    <citation type="submission" date="2025-08" db="UniProtKB">
        <authorList>
            <consortium name="Ensembl"/>
        </authorList>
    </citation>
    <scope>IDENTIFICATION</scope>
</reference>
<dbReference type="FunFam" id="1.10.472.10:FF:000061">
    <property type="entry name" value="cyclin-O"/>
    <property type="match status" value="1"/>
</dbReference>
<keyword evidence="7" id="KW-0131">Cell cycle</keyword>
<evidence type="ECO:0000256" key="3">
    <source>
        <dbReference type="ARBA" id="ARBA00022490"/>
    </source>
</evidence>
<dbReference type="SUPFAM" id="SSF47954">
    <property type="entry name" value="Cyclin-like"/>
    <property type="match status" value="2"/>
</dbReference>
<dbReference type="STRING" id="7918.ENSLOCP00000002929"/>
<evidence type="ECO:0000256" key="5">
    <source>
        <dbReference type="ARBA" id="ARBA00022794"/>
    </source>
</evidence>
<dbReference type="InterPro" id="IPR004367">
    <property type="entry name" value="Cyclin_C-dom"/>
</dbReference>
<dbReference type="CDD" id="cd20722">
    <property type="entry name" value="CYCLIN_CCNO_rpt2"/>
    <property type="match status" value="1"/>
</dbReference>
<evidence type="ECO:0000313" key="12">
    <source>
        <dbReference type="Ensembl" id="ENSLOCP00000002929.1"/>
    </source>
</evidence>
<dbReference type="Proteomes" id="UP000018468">
    <property type="component" value="Linkage group LG2"/>
</dbReference>
<dbReference type="AlphaFoldDB" id="W5M3H1"/>
<dbReference type="Gene3D" id="1.10.472.10">
    <property type="entry name" value="Cyclin-like"/>
    <property type="match status" value="2"/>
</dbReference>
<dbReference type="GO" id="GO:0005634">
    <property type="term" value="C:nucleus"/>
    <property type="evidence" value="ECO:0000318"/>
    <property type="project" value="GO_Central"/>
</dbReference>
<comment type="similarity">
    <text evidence="2 8">Belongs to the cyclin family.</text>
</comment>
<evidence type="ECO:0000259" key="11">
    <source>
        <dbReference type="SMART" id="SM01332"/>
    </source>
</evidence>
<evidence type="ECO:0000256" key="1">
    <source>
        <dbReference type="ARBA" id="ARBA00004496"/>
    </source>
</evidence>
<protein>
    <submittedName>
        <fullName evidence="12">Cyclin O</fullName>
    </submittedName>
</protein>
<dbReference type="Ensembl" id="ENSLOCT00000002935.1">
    <property type="protein sequence ID" value="ENSLOCP00000002929.1"/>
    <property type="gene ID" value="ENSLOCG00000002485.1"/>
</dbReference>
<feature type="domain" description="Cyclin-like" evidence="10">
    <location>
        <begin position="250"/>
        <end position="344"/>
    </location>
</feature>
<keyword evidence="13" id="KW-1185">Reference proteome</keyword>
<dbReference type="GO" id="GO:0000307">
    <property type="term" value="C:cyclin-dependent protein kinase holoenzyme complex"/>
    <property type="evidence" value="ECO:0000318"/>
    <property type="project" value="GO_Central"/>
</dbReference>
<dbReference type="GO" id="GO:0005815">
    <property type="term" value="C:microtubule organizing center"/>
    <property type="evidence" value="ECO:0000318"/>
    <property type="project" value="GO_Central"/>
</dbReference>
<dbReference type="EMBL" id="AHAT01012646">
    <property type="status" value="NOT_ANNOTATED_CDS"/>
    <property type="molecule type" value="Genomic_DNA"/>
</dbReference>
<reference evidence="12" key="3">
    <citation type="submission" date="2025-09" db="UniProtKB">
        <authorList>
            <consortium name="Ensembl"/>
        </authorList>
    </citation>
    <scope>IDENTIFICATION</scope>
</reference>
<evidence type="ECO:0000256" key="7">
    <source>
        <dbReference type="ARBA" id="ARBA00023306"/>
    </source>
</evidence>
<dbReference type="InParanoid" id="W5M3H1"/>
<dbReference type="GO" id="GO:0016538">
    <property type="term" value="F:cyclin-dependent protein serine/threonine kinase regulator activity"/>
    <property type="evidence" value="ECO:0000318"/>
    <property type="project" value="GO_Central"/>
</dbReference>
<dbReference type="GO" id="GO:0005737">
    <property type="term" value="C:cytoplasm"/>
    <property type="evidence" value="ECO:0000318"/>
    <property type="project" value="GO_Central"/>
</dbReference>
<evidence type="ECO:0000259" key="10">
    <source>
        <dbReference type="SMART" id="SM00385"/>
    </source>
</evidence>
<dbReference type="Pfam" id="PF00134">
    <property type="entry name" value="Cyclin_N"/>
    <property type="match status" value="1"/>
</dbReference>
<accession>W5M3H1</accession>
<dbReference type="InterPro" id="IPR006671">
    <property type="entry name" value="Cyclin_N"/>
</dbReference>
<dbReference type="GeneTree" id="ENSGT00940000155998"/>
<feature type="domain" description="Cyclin-like" evidence="10">
    <location>
        <begin position="154"/>
        <end position="238"/>
    </location>
</feature>
<keyword evidence="5" id="KW-0970">Cilium biogenesis/degradation</keyword>
<dbReference type="InterPro" id="IPR039361">
    <property type="entry name" value="Cyclin"/>
</dbReference>
<proteinExistence type="inferred from homology"/>
<evidence type="ECO:0000256" key="2">
    <source>
        <dbReference type="ARBA" id="ARBA00008742"/>
    </source>
</evidence>
<dbReference type="OMA" id="CSPRISH"/>
<dbReference type="FunFam" id="1.10.472.10:FF:000064">
    <property type="entry name" value="Cyclin O"/>
    <property type="match status" value="1"/>
</dbReference>
<name>W5M3H1_LEPOC</name>
<dbReference type="SMART" id="SM00385">
    <property type="entry name" value="CYCLIN"/>
    <property type="match status" value="2"/>
</dbReference>
<evidence type="ECO:0000256" key="6">
    <source>
        <dbReference type="ARBA" id="ARBA00023127"/>
    </source>
</evidence>
<dbReference type="eggNOG" id="KOG0653">
    <property type="taxonomic scope" value="Eukaryota"/>
</dbReference>